<dbReference type="InterPro" id="IPR013785">
    <property type="entry name" value="Aldolase_TIM"/>
</dbReference>
<gene>
    <name evidence="12 14" type="primary">moaA</name>
    <name evidence="14" type="ORF">C4886_15425</name>
</gene>
<feature type="binding site" evidence="12">
    <location>
        <position position="67"/>
    </location>
    <ligand>
        <name>S-adenosyl-L-methionine</name>
        <dbReference type="ChEBI" id="CHEBI:59789"/>
    </ligand>
</feature>
<dbReference type="SFLD" id="SFLDG01386">
    <property type="entry name" value="main_SPASM_domain-containing"/>
    <property type="match status" value="1"/>
</dbReference>
<evidence type="ECO:0000256" key="9">
    <source>
        <dbReference type="ARBA" id="ARBA00023150"/>
    </source>
</evidence>
<feature type="binding site" evidence="12">
    <location>
        <position position="24"/>
    </location>
    <ligand>
        <name>[4Fe-4S] cluster</name>
        <dbReference type="ChEBI" id="CHEBI:49883"/>
        <label>1</label>
        <note>4Fe-4S-S-AdoMet</note>
    </ligand>
</feature>
<feature type="binding site" evidence="12">
    <location>
        <position position="155"/>
    </location>
    <ligand>
        <name>GTP</name>
        <dbReference type="ChEBI" id="CHEBI:37565"/>
    </ligand>
</feature>
<keyword evidence="6 12" id="KW-0408">Iron</keyword>
<comment type="similarity">
    <text evidence="12">Belongs to the radical SAM superfamily. MoaA family.</text>
</comment>
<evidence type="ECO:0000313" key="14">
    <source>
        <dbReference type="EMBL" id="RCH42091.1"/>
    </source>
</evidence>
<evidence type="ECO:0000259" key="13">
    <source>
        <dbReference type="PROSITE" id="PS51918"/>
    </source>
</evidence>
<evidence type="ECO:0000256" key="12">
    <source>
        <dbReference type="HAMAP-Rule" id="MF_01225"/>
    </source>
</evidence>
<feature type="binding site" evidence="12">
    <location>
        <position position="253"/>
    </location>
    <ligand>
        <name>[4Fe-4S] cluster</name>
        <dbReference type="ChEBI" id="CHEBI:49883"/>
        <label>2</label>
        <note>4Fe-4S-substrate</note>
    </ligand>
</feature>
<dbReference type="InterPro" id="IPR006638">
    <property type="entry name" value="Elp3/MiaA/NifB-like_rSAM"/>
</dbReference>
<feature type="domain" description="Radical SAM core" evidence="13">
    <location>
        <begin position="4"/>
        <end position="226"/>
    </location>
</feature>
<comment type="subunit">
    <text evidence="12">Monomer and homodimer.</text>
</comment>
<dbReference type="RefSeq" id="WP_044960389.1">
    <property type="nucleotide sequence ID" value="NZ_PSQG01000027.1"/>
</dbReference>
<dbReference type="PANTHER" id="PTHR22960">
    <property type="entry name" value="MOLYBDOPTERIN COFACTOR SYNTHESIS PROTEIN A"/>
    <property type="match status" value="1"/>
</dbReference>
<keyword evidence="7 12" id="KW-0411">Iron-sulfur</keyword>
<dbReference type="CDD" id="cd21117">
    <property type="entry name" value="Twitch_MoaA"/>
    <property type="match status" value="1"/>
</dbReference>
<feature type="binding site" evidence="12">
    <location>
        <position position="118"/>
    </location>
    <ligand>
        <name>S-adenosyl-L-methionine</name>
        <dbReference type="ChEBI" id="CHEBI:59789"/>
    </ligand>
</feature>
<evidence type="ECO:0000313" key="15">
    <source>
        <dbReference type="Proteomes" id="UP000253208"/>
    </source>
</evidence>
<dbReference type="Gene3D" id="3.20.20.70">
    <property type="entry name" value="Aldolase class I"/>
    <property type="match status" value="1"/>
</dbReference>
<feature type="binding site" evidence="12">
    <location>
        <position position="13"/>
    </location>
    <ligand>
        <name>GTP</name>
        <dbReference type="ChEBI" id="CHEBI:37565"/>
    </ligand>
</feature>
<evidence type="ECO:0000256" key="11">
    <source>
        <dbReference type="ARBA" id="ARBA00048697"/>
    </source>
</evidence>
<organism evidence="14 15">
    <name type="scientific">Blautia obeum</name>
    <dbReference type="NCBI Taxonomy" id="40520"/>
    <lineage>
        <taxon>Bacteria</taxon>
        <taxon>Bacillati</taxon>
        <taxon>Bacillota</taxon>
        <taxon>Clostridia</taxon>
        <taxon>Lachnospirales</taxon>
        <taxon>Lachnospiraceae</taxon>
        <taxon>Blautia</taxon>
    </lineage>
</organism>
<dbReference type="GO" id="GO:0046872">
    <property type="term" value="F:metal ion binding"/>
    <property type="evidence" value="ECO:0007669"/>
    <property type="project" value="UniProtKB-KW"/>
</dbReference>
<evidence type="ECO:0000256" key="6">
    <source>
        <dbReference type="ARBA" id="ARBA00023004"/>
    </source>
</evidence>
<evidence type="ECO:0000256" key="4">
    <source>
        <dbReference type="ARBA" id="ARBA00022723"/>
    </source>
</evidence>
<protein>
    <recommendedName>
        <fullName evidence="1 12">GTP 3',8-cyclase</fullName>
        <ecNumber evidence="1 12">4.1.99.22</ecNumber>
    </recommendedName>
    <alternativeName>
        <fullName evidence="12">Molybdenum cofactor biosynthesis protein A</fullName>
    </alternativeName>
</protein>
<comment type="catalytic activity">
    <reaction evidence="11 12">
        <text>GTP + AH2 + S-adenosyl-L-methionine = (8S)-3',8-cyclo-7,8-dihydroguanosine 5'-triphosphate + 5'-deoxyadenosine + L-methionine + A + H(+)</text>
        <dbReference type="Rhea" id="RHEA:49576"/>
        <dbReference type="ChEBI" id="CHEBI:13193"/>
        <dbReference type="ChEBI" id="CHEBI:15378"/>
        <dbReference type="ChEBI" id="CHEBI:17319"/>
        <dbReference type="ChEBI" id="CHEBI:17499"/>
        <dbReference type="ChEBI" id="CHEBI:37565"/>
        <dbReference type="ChEBI" id="CHEBI:57844"/>
        <dbReference type="ChEBI" id="CHEBI:59789"/>
        <dbReference type="ChEBI" id="CHEBI:131766"/>
        <dbReference type="EC" id="4.1.99.22"/>
    </reaction>
</comment>
<dbReference type="PANTHER" id="PTHR22960:SF0">
    <property type="entry name" value="MOLYBDENUM COFACTOR BIOSYNTHESIS PROTEIN 1"/>
    <property type="match status" value="1"/>
</dbReference>
<dbReference type="InterPro" id="IPR010505">
    <property type="entry name" value="MoaA_twitch"/>
</dbReference>
<keyword evidence="9 12" id="KW-0501">Molybdenum cofactor biosynthesis</keyword>
<dbReference type="CDD" id="cd01335">
    <property type="entry name" value="Radical_SAM"/>
    <property type="match status" value="1"/>
</dbReference>
<evidence type="ECO:0000256" key="8">
    <source>
        <dbReference type="ARBA" id="ARBA00023134"/>
    </source>
</evidence>
<keyword evidence="10 12" id="KW-0456">Lyase</keyword>
<feature type="binding site" evidence="12">
    <location>
        <position position="26"/>
    </location>
    <ligand>
        <name>S-adenosyl-L-methionine</name>
        <dbReference type="ChEBI" id="CHEBI:59789"/>
    </ligand>
</feature>
<dbReference type="PROSITE" id="PS51918">
    <property type="entry name" value="RADICAL_SAM"/>
    <property type="match status" value="1"/>
</dbReference>
<comment type="caution">
    <text evidence="14">The sequence shown here is derived from an EMBL/GenBank/DDBJ whole genome shotgun (WGS) entry which is preliminary data.</text>
</comment>
<dbReference type="InterPro" id="IPR058240">
    <property type="entry name" value="rSAM_sf"/>
</dbReference>
<dbReference type="PROSITE" id="PS01305">
    <property type="entry name" value="MOAA_NIFB_PQQE"/>
    <property type="match status" value="1"/>
</dbReference>
<keyword evidence="3 12" id="KW-0949">S-adenosyl-L-methionine</keyword>
<keyword evidence="5 12" id="KW-0547">Nucleotide-binding</keyword>
<feature type="binding site" evidence="12">
    <location>
        <position position="20"/>
    </location>
    <ligand>
        <name>[4Fe-4S] cluster</name>
        <dbReference type="ChEBI" id="CHEBI:49883"/>
        <label>1</label>
        <note>4Fe-4S-S-AdoMet</note>
    </ligand>
</feature>
<dbReference type="GO" id="GO:0051539">
    <property type="term" value="F:4 iron, 4 sulfur cluster binding"/>
    <property type="evidence" value="ECO:0007669"/>
    <property type="project" value="UniProtKB-UniRule"/>
</dbReference>
<keyword evidence="2 12" id="KW-0004">4Fe-4S</keyword>
<accession>A0A367FWJ2</accession>
<feature type="binding site" evidence="12">
    <location>
        <position position="250"/>
    </location>
    <ligand>
        <name>[4Fe-4S] cluster</name>
        <dbReference type="ChEBI" id="CHEBI:49883"/>
        <label>2</label>
        <note>4Fe-4S-substrate</note>
    </ligand>
</feature>
<dbReference type="EC" id="4.1.99.22" evidence="1 12"/>
<evidence type="ECO:0000256" key="7">
    <source>
        <dbReference type="ARBA" id="ARBA00023014"/>
    </source>
</evidence>
<dbReference type="InterPro" id="IPR050105">
    <property type="entry name" value="MoCo_biosynth_MoaA/MoaC"/>
</dbReference>
<dbReference type="GO" id="GO:1904047">
    <property type="term" value="F:S-adenosyl-L-methionine binding"/>
    <property type="evidence" value="ECO:0007669"/>
    <property type="project" value="UniProtKB-UniRule"/>
</dbReference>
<sequence length="324" mass="36888">MKDRFGREIDYLRISITDRCNLRCVYCMPENGVVQIPHEEILTYDEITRISRCMTGLGIRKIKLTGGEPLIRKNCATLVRMLKELPGIEKVTLTTNGVLLEEQIADLAEAGLDDINISLDTLNAAEFAKVTRRESLDRVLEGIQAALQYPQIGLKINCVPVVEEQENLVSIARLAKQYPIHVRFIEMMPIGYGKDFQFRGESEICEILEKAYGRMTPIKERYGNGPCHYYKIEEFQGKIGFISAMTHKFCDQCNRVRMTAEGFLKACLQYQTGTDLKNLMRSGCTDDELTEAIQKVIWEKPVSHHFTSEEIETDECKLMSQIGG</sequence>
<feature type="binding site" evidence="12">
    <location>
        <begin position="255"/>
        <end position="257"/>
    </location>
    <ligand>
        <name>GTP</name>
        <dbReference type="ChEBI" id="CHEBI:37565"/>
    </ligand>
</feature>
<dbReference type="GO" id="GO:0005525">
    <property type="term" value="F:GTP binding"/>
    <property type="evidence" value="ECO:0007669"/>
    <property type="project" value="UniProtKB-UniRule"/>
</dbReference>
<dbReference type="InterPro" id="IPR007197">
    <property type="entry name" value="rSAM"/>
</dbReference>
<dbReference type="Pfam" id="PF04055">
    <property type="entry name" value="Radical_SAM"/>
    <property type="match status" value="1"/>
</dbReference>
<dbReference type="UniPathway" id="UPA00344"/>
<feature type="binding site" evidence="12">
    <location>
        <position position="267"/>
    </location>
    <ligand>
        <name>[4Fe-4S] cluster</name>
        <dbReference type="ChEBI" id="CHEBI:49883"/>
        <label>2</label>
        <note>4Fe-4S-substrate</note>
    </ligand>
</feature>
<dbReference type="GO" id="GO:0006777">
    <property type="term" value="P:Mo-molybdopterin cofactor biosynthetic process"/>
    <property type="evidence" value="ECO:0007669"/>
    <property type="project" value="UniProtKB-UniRule"/>
</dbReference>
<dbReference type="EMBL" id="PSQG01000027">
    <property type="protein sequence ID" value="RCH42091.1"/>
    <property type="molecule type" value="Genomic_DNA"/>
</dbReference>
<reference evidence="14 15" key="1">
    <citation type="submission" date="2018-02" db="EMBL/GenBank/DDBJ databases">
        <title>Complete genome sequencing of Faecalibacterium prausnitzii strains isolated from the human gut.</title>
        <authorList>
            <person name="Fitzgerald B.C."/>
            <person name="Shkoporov A.N."/>
            <person name="Ross P.R."/>
            <person name="Hill C."/>
        </authorList>
    </citation>
    <scope>NUCLEOTIDE SEQUENCE [LARGE SCALE GENOMIC DNA]</scope>
    <source>
        <strain evidence="14 15">APC942/31-1</strain>
    </source>
</reference>
<keyword evidence="8 12" id="KW-0342">GTP-binding</keyword>
<keyword evidence="4 12" id="KW-0479">Metal-binding</keyword>
<dbReference type="HAMAP" id="MF_01225_B">
    <property type="entry name" value="MoaA_B"/>
    <property type="match status" value="1"/>
</dbReference>
<feature type="binding site" evidence="12">
    <location>
        <position position="94"/>
    </location>
    <ligand>
        <name>GTP</name>
        <dbReference type="ChEBI" id="CHEBI:37565"/>
    </ligand>
</feature>
<dbReference type="Pfam" id="PF06463">
    <property type="entry name" value="Mob_synth_C"/>
    <property type="match status" value="1"/>
</dbReference>
<dbReference type="InterPro" id="IPR013483">
    <property type="entry name" value="MoaA"/>
</dbReference>
<evidence type="ECO:0000256" key="5">
    <source>
        <dbReference type="ARBA" id="ARBA00022741"/>
    </source>
</evidence>
<evidence type="ECO:0000256" key="1">
    <source>
        <dbReference type="ARBA" id="ARBA00012167"/>
    </source>
</evidence>
<comment type="function">
    <text evidence="12">Catalyzes the cyclization of GTP to (8S)-3',8-cyclo-7,8-dihydroguanosine 5'-triphosphate.</text>
</comment>
<dbReference type="SFLD" id="SFLDG01383">
    <property type="entry name" value="cyclic_pyranopterin_phosphate"/>
    <property type="match status" value="1"/>
</dbReference>
<dbReference type="GO" id="GO:0061799">
    <property type="term" value="F:cyclic pyranopterin monophosphate synthase activity"/>
    <property type="evidence" value="ECO:0007669"/>
    <property type="project" value="TreeGrafter"/>
</dbReference>
<comment type="cofactor">
    <cofactor evidence="12">
        <name>[4Fe-4S] cluster</name>
        <dbReference type="ChEBI" id="CHEBI:49883"/>
    </cofactor>
    <text evidence="12">Binds 2 [4Fe-4S] clusters. Binds 1 [4Fe-4S] cluster coordinated with 3 cysteines and an exchangeable S-adenosyl-L-methionine and 1 [4Fe-4S] cluster coordinated with 3 cysteines and the GTP-derived substrate.</text>
</comment>
<dbReference type="Proteomes" id="UP000253208">
    <property type="component" value="Unassembled WGS sequence"/>
</dbReference>
<feature type="binding site" evidence="12">
    <location>
        <position position="188"/>
    </location>
    <ligand>
        <name>S-adenosyl-L-methionine</name>
        <dbReference type="ChEBI" id="CHEBI:59789"/>
    </ligand>
</feature>
<dbReference type="SMART" id="SM00729">
    <property type="entry name" value="Elp3"/>
    <property type="match status" value="1"/>
</dbReference>
<dbReference type="InterPro" id="IPR040064">
    <property type="entry name" value="MoaA-like"/>
</dbReference>
<dbReference type="SFLD" id="SFLDG01067">
    <property type="entry name" value="SPASM/twitch_domain_containing"/>
    <property type="match status" value="1"/>
</dbReference>
<evidence type="ECO:0000256" key="10">
    <source>
        <dbReference type="ARBA" id="ARBA00023239"/>
    </source>
</evidence>
<comment type="caution">
    <text evidence="12">Lacks conserved residue(s) required for the propagation of feature annotation.</text>
</comment>
<dbReference type="SFLD" id="SFLDS00029">
    <property type="entry name" value="Radical_SAM"/>
    <property type="match status" value="1"/>
</dbReference>
<dbReference type="AlphaFoldDB" id="A0A367FWJ2"/>
<proteinExistence type="inferred from homology"/>
<feature type="binding site" evidence="12">
    <location>
        <position position="27"/>
    </location>
    <ligand>
        <name>[4Fe-4S] cluster</name>
        <dbReference type="ChEBI" id="CHEBI:49883"/>
        <label>1</label>
        <note>4Fe-4S-S-AdoMet</note>
    </ligand>
</feature>
<dbReference type="GO" id="GO:0061798">
    <property type="term" value="F:GTP 3',8'-cyclase activity"/>
    <property type="evidence" value="ECO:0007669"/>
    <property type="project" value="UniProtKB-UniRule"/>
</dbReference>
<name>A0A367FWJ2_9FIRM</name>
<evidence type="ECO:0000256" key="3">
    <source>
        <dbReference type="ARBA" id="ARBA00022691"/>
    </source>
</evidence>
<comment type="pathway">
    <text evidence="12">Cofactor biosynthesis; molybdopterin biosynthesis.</text>
</comment>
<dbReference type="SUPFAM" id="SSF102114">
    <property type="entry name" value="Radical SAM enzymes"/>
    <property type="match status" value="1"/>
</dbReference>
<dbReference type="InterPro" id="IPR000385">
    <property type="entry name" value="MoaA_NifB_PqqE_Fe-S-bd_CS"/>
</dbReference>
<evidence type="ECO:0000256" key="2">
    <source>
        <dbReference type="ARBA" id="ARBA00022485"/>
    </source>
</evidence>
<dbReference type="NCBIfam" id="TIGR02666">
    <property type="entry name" value="moaA"/>
    <property type="match status" value="1"/>
</dbReference>